<sequence>MEVKEAVAAAKACVRELFVGESIANIGLEEVAYDEAAGQWHVTIGFARPWEMSIGLMTVQGQGTSRSYKVIAISDRDGRVVSVRDRDLSPP</sequence>
<dbReference type="AlphaFoldDB" id="A0A5M6IPC5"/>
<evidence type="ECO:0008006" key="3">
    <source>
        <dbReference type="Google" id="ProtNLM"/>
    </source>
</evidence>
<keyword evidence="2" id="KW-1185">Reference proteome</keyword>
<organism evidence="1 2">
    <name type="scientific">Rhodovastum atsumiense</name>
    <dbReference type="NCBI Taxonomy" id="504468"/>
    <lineage>
        <taxon>Bacteria</taxon>
        <taxon>Pseudomonadati</taxon>
        <taxon>Pseudomonadota</taxon>
        <taxon>Alphaproteobacteria</taxon>
        <taxon>Acetobacterales</taxon>
        <taxon>Acetobacteraceae</taxon>
        <taxon>Rhodovastum</taxon>
    </lineage>
</organism>
<evidence type="ECO:0000313" key="2">
    <source>
        <dbReference type="Proteomes" id="UP000325255"/>
    </source>
</evidence>
<evidence type="ECO:0000313" key="1">
    <source>
        <dbReference type="EMBL" id="KAA5610120.1"/>
    </source>
</evidence>
<protein>
    <recommendedName>
        <fullName evidence="3">PepSY domain-containing protein</fullName>
    </recommendedName>
</protein>
<proteinExistence type="predicted"/>
<gene>
    <name evidence="1" type="ORF">F1189_21125</name>
</gene>
<dbReference type="RefSeq" id="WP_150042862.1">
    <property type="nucleotide sequence ID" value="NZ_OW485601.1"/>
</dbReference>
<name>A0A5M6IPC5_9PROT</name>
<dbReference type="EMBL" id="VWPK01000038">
    <property type="protein sequence ID" value="KAA5610120.1"/>
    <property type="molecule type" value="Genomic_DNA"/>
</dbReference>
<reference evidence="1 2" key="1">
    <citation type="submission" date="2019-09" db="EMBL/GenBank/DDBJ databases">
        <title>Genome sequence of Rhodovastum atsumiense, a diverse member of the Acetobacteraceae family of non-sulfur purple photosynthetic bacteria.</title>
        <authorList>
            <person name="Meyer T."/>
            <person name="Kyndt J."/>
        </authorList>
    </citation>
    <scope>NUCLEOTIDE SEQUENCE [LARGE SCALE GENOMIC DNA]</scope>
    <source>
        <strain evidence="1 2">DSM 21279</strain>
    </source>
</reference>
<accession>A0A5M6IPC5</accession>
<dbReference type="OrthoDB" id="9155172at2"/>
<dbReference type="Proteomes" id="UP000325255">
    <property type="component" value="Unassembled WGS sequence"/>
</dbReference>
<comment type="caution">
    <text evidence="1">The sequence shown here is derived from an EMBL/GenBank/DDBJ whole genome shotgun (WGS) entry which is preliminary data.</text>
</comment>